<reference evidence="2" key="1">
    <citation type="journal article" date="2019" name="Int. J. Syst. Evol. Microbiol.">
        <title>The Global Catalogue of Microorganisms (GCM) 10K type strain sequencing project: providing services to taxonomists for standard genome sequencing and annotation.</title>
        <authorList>
            <consortium name="The Broad Institute Genomics Platform"/>
            <consortium name="The Broad Institute Genome Sequencing Center for Infectious Disease"/>
            <person name="Wu L."/>
            <person name="Ma J."/>
        </authorList>
    </citation>
    <scope>NUCLEOTIDE SEQUENCE [LARGE SCALE GENOMIC DNA]</scope>
    <source>
        <strain evidence="2">CGMCC 1.15461</strain>
    </source>
</reference>
<protein>
    <recommendedName>
        <fullName evidence="3">Gliding motility lipoprotein GldH</fullName>
    </recommendedName>
</protein>
<dbReference type="PROSITE" id="PS51257">
    <property type="entry name" value="PROKAR_LIPOPROTEIN"/>
    <property type="match status" value="1"/>
</dbReference>
<name>A0ABQ1JI37_9FLAO</name>
<organism evidence="1 2">
    <name type="scientific">Flavobacterium suaedae</name>
    <dbReference type="NCBI Taxonomy" id="1767027"/>
    <lineage>
        <taxon>Bacteria</taxon>
        <taxon>Pseudomonadati</taxon>
        <taxon>Bacteroidota</taxon>
        <taxon>Flavobacteriia</taxon>
        <taxon>Flavobacteriales</taxon>
        <taxon>Flavobacteriaceae</taxon>
        <taxon>Flavobacterium</taxon>
    </lineage>
</organism>
<sequence>MNKKPLYTVVAKSIFVLCLLFLIIGTQSCSNDSEVTNNEAAKSNAGFNVKSTEPVPKETGIFVEVDLISWDNNCFKYQLRIVLKDKDGERSLAHSAIIQTGSGCDDEGLVTNSYEGEYKGDFIIKDELPNGKPVRTYLDENPDVYNDYTIERDRVIADIK</sequence>
<evidence type="ECO:0008006" key="3">
    <source>
        <dbReference type="Google" id="ProtNLM"/>
    </source>
</evidence>
<evidence type="ECO:0000313" key="1">
    <source>
        <dbReference type="EMBL" id="GGB66859.1"/>
    </source>
</evidence>
<accession>A0ABQ1JI37</accession>
<proteinExistence type="predicted"/>
<dbReference type="EMBL" id="BMJE01000001">
    <property type="protein sequence ID" value="GGB66859.1"/>
    <property type="molecule type" value="Genomic_DNA"/>
</dbReference>
<gene>
    <name evidence="1" type="ORF">GCM10007424_03570</name>
</gene>
<keyword evidence="2" id="KW-1185">Reference proteome</keyword>
<comment type="caution">
    <text evidence="1">The sequence shown here is derived from an EMBL/GenBank/DDBJ whole genome shotgun (WGS) entry which is preliminary data.</text>
</comment>
<dbReference type="Proteomes" id="UP000615760">
    <property type="component" value="Unassembled WGS sequence"/>
</dbReference>
<dbReference type="RefSeq" id="WP_188619508.1">
    <property type="nucleotide sequence ID" value="NZ_BMJE01000001.1"/>
</dbReference>
<evidence type="ECO:0000313" key="2">
    <source>
        <dbReference type="Proteomes" id="UP000615760"/>
    </source>
</evidence>